<evidence type="ECO:0000313" key="1">
    <source>
        <dbReference type="EMBL" id="JAI02636.1"/>
    </source>
</evidence>
<proteinExistence type="predicted"/>
<dbReference type="EMBL" id="GBXM01005942">
    <property type="protein sequence ID" value="JAI02636.1"/>
    <property type="molecule type" value="Transcribed_RNA"/>
</dbReference>
<name>A0A0E9XLC6_ANGAN</name>
<accession>A0A0E9XLC6</accession>
<organism evidence="1">
    <name type="scientific">Anguilla anguilla</name>
    <name type="common">European freshwater eel</name>
    <name type="synonym">Muraena anguilla</name>
    <dbReference type="NCBI Taxonomy" id="7936"/>
    <lineage>
        <taxon>Eukaryota</taxon>
        <taxon>Metazoa</taxon>
        <taxon>Chordata</taxon>
        <taxon>Craniata</taxon>
        <taxon>Vertebrata</taxon>
        <taxon>Euteleostomi</taxon>
        <taxon>Actinopterygii</taxon>
        <taxon>Neopterygii</taxon>
        <taxon>Teleostei</taxon>
        <taxon>Anguilliformes</taxon>
        <taxon>Anguillidae</taxon>
        <taxon>Anguilla</taxon>
    </lineage>
</organism>
<reference evidence="1" key="2">
    <citation type="journal article" date="2015" name="Fish Shellfish Immunol.">
        <title>Early steps in the European eel (Anguilla anguilla)-Vibrio vulnificus interaction in the gills: Role of the RtxA13 toxin.</title>
        <authorList>
            <person name="Callol A."/>
            <person name="Pajuelo D."/>
            <person name="Ebbesson L."/>
            <person name="Teles M."/>
            <person name="MacKenzie S."/>
            <person name="Amaro C."/>
        </authorList>
    </citation>
    <scope>NUCLEOTIDE SEQUENCE</scope>
</reference>
<sequence>MVYYVGYIISLS</sequence>
<reference evidence="1" key="1">
    <citation type="submission" date="2014-11" db="EMBL/GenBank/DDBJ databases">
        <authorList>
            <person name="Amaro Gonzalez C."/>
        </authorList>
    </citation>
    <scope>NUCLEOTIDE SEQUENCE</scope>
</reference>
<protein>
    <submittedName>
        <fullName evidence="1">Uncharacterized protein</fullName>
    </submittedName>
</protein>